<reference evidence="2 3" key="1">
    <citation type="submission" date="2018-07" db="EMBL/GenBank/DDBJ databases">
        <title>Arthrobacter sp. nov., isolated from raw cow's milk with high bacterial count.</title>
        <authorList>
            <person name="Hahne J."/>
            <person name="Isele D."/>
            <person name="Lipski A."/>
        </authorList>
    </citation>
    <scope>NUCLEOTIDE SEQUENCE [LARGE SCALE GENOMIC DNA]</scope>
    <source>
        <strain evidence="2 3">JZ R-183</strain>
    </source>
</reference>
<dbReference type="Proteomes" id="UP000273119">
    <property type="component" value="Unassembled WGS sequence"/>
</dbReference>
<protein>
    <submittedName>
        <fullName evidence="2">Uncharacterized protein</fullName>
    </submittedName>
</protein>
<dbReference type="AlphaFoldDB" id="A0A496PHK6"/>
<organism evidence="2 3">
    <name type="scientific">Galactobacter caseinivorans</name>
    <dbReference type="NCBI Taxonomy" id="2676123"/>
    <lineage>
        <taxon>Bacteria</taxon>
        <taxon>Bacillati</taxon>
        <taxon>Actinomycetota</taxon>
        <taxon>Actinomycetes</taxon>
        <taxon>Micrococcales</taxon>
        <taxon>Micrococcaceae</taxon>
        <taxon>Galactobacter</taxon>
    </lineage>
</organism>
<sequence>MSGDVEGDLKLAELVARGPSFAARFAAEECQPSRRVWESVPSVQAATALFLVEHHRLPVEDLGPEVLRDWVMLTGACLRDVLEQERRQELSARGETDPAALRPVPQKWIQQAQTRREFFPYLTARADALFWAAVHSGIAEQSPPLPELPRLLSWLLRENRTDRARARAYVLASLDAAQRPGDRLVWLQLLAGTDPGQLALSDAELLQAAAQLAGVISIGEGQIVETLVPRLIAIVPEQDLPDVAVPGLVARTKKAQRAVLAALLARPRPEAGIARDVASAVEPLVEGSGPLASAAATLLAAWGLDAPPPRQPERGSRGRWRPTPDVWTPPPLREGPASVQRLTELAGMLHHRQRFGGDAITERFLADLVELAHTDPAVPLSGLRGFARSEVSELRELTELATVRASPLAVWRPEPDVVNERNRVVIQGLGRVPLLLSTPSTVDLSITAADLLANLDLYQRKGLSAEPNDVMMALTRLDPATVGAAERAALEASAVLVDSGDAQIPMRVGQRALHYLEDPVQEPPLVPHAGYERLWPGHATWPESLRGFPQTAPLLFAGTGHVVGSLFPRWSDAVTATSGYSSTWEMVPLWEQAVRRATPLSPGTASNLVALARLAPGSRAAELGQALDDAWSRGLLRPGAFDLALIDWLPHGRASLAALSRVLLDVAERGAAAYSWGFLDALLLDSAGASRLYPGTAQLADAMADLAPDAAEAVRAGLVGPEALRVPGLRAVAAKGGSAAAVRAAREAVAVLVEVSAEVPGVSDGG</sequence>
<name>A0A496PHK6_9MICC</name>
<proteinExistence type="predicted"/>
<dbReference type="RefSeq" id="WP_121485640.1">
    <property type="nucleotide sequence ID" value="NZ_QQXL01000006.1"/>
</dbReference>
<dbReference type="EMBL" id="QQXL01000006">
    <property type="protein sequence ID" value="RKW69968.1"/>
    <property type="molecule type" value="Genomic_DNA"/>
</dbReference>
<evidence type="ECO:0000313" key="3">
    <source>
        <dbReference type="Proteomes" id="UP000273119"/>
    </source>
</evidence>
<comment type="caution">
    <text evidence="2">The sequence shown here is derived from an EMBL/GenBank/DDBJ whole genome shotgun (WGS) entry which is preliminary data.</text>
</comment>
<gene>
    <name evidence="2" type="ORF">DWQ67_10940</name>
</gene>
<keyword evidence="3" id="KW-1185">Reference proteome</keyword>
<accession>A0A496PHK6</accession>
<evidence type="ECO:0000313" key="2">
    <source>
        <dbReference type="EMBL" id="RKW69968.1"/>
    </source>
</evidence>
<feature type="region of interest" description="Disordered" evidence="1">
    <location>
        <begin position="304"/>
        <end position="335"/>
    </location>
</feature>
<evidence type="ECO:0000256" key="1">
    <source>
        <dbReference type="SAM" id="MobiDB-lite"/>
    </source>
</evidence>